<evidence type="ECO:0000313" key="1">
    <source>
        <dbReference type="EMBL" id="GAG82530.1"/>
    </source>
</evidence>
<organism evidence="1">
    <name type="scientific">marine sediment metagenome</name>
    <dbReference type="NCBI Taxonomy" id="412755"/>
    <lineage>
        <taxon>unclassified sequences</taxon>
        <taxon>metagenomes</taxon>
        <taxon>ecological metagenomes</taxon>
    </lineage>
</organism>
<name>X1AIQ0_9ZZZZ</name>
<evidence type="ECO:0008006" key="2">
    <source>
        <dbReference type="Google" id="ProtNLM"/>
    </source>
</evidence>
<proteinExistence type="predicted"/>
<reference evidence="1" key="1">
    <citation type="journal article" date="2014" name="Front. Microbiol.">
        <title>High frequency of phylogenetically diverse reductive dehalogenase-homologous genes in deep subseafloor sedimentary metagenomes.</title>
        <authorList>
            <person name="Kawai M."/>
            <person name="Futagami T."/>
            <person name="Toyoda A."/>
            <person name="Takaki Y."/>
            <person name="Nishi S."/>
            <person name="Hori S."/>
            <person name="Arai W."/>
            <person name="Tsubouchi T."/>
            <person name="Morono Y."/>
            <person name="Uchiyama I."/>
            <person name="Ito T."/>
            <person name="Fujiyama A."/>
            <person name="Inagaki F."/>
            <person name="Takami H."/>
        </authorList>
    </citation>
    <scope>NUCLEOTIDE SEQUENCE</scope>
    <source>
        <strain evidence="1">Expedition CK06-06</strain>
    </source>
</reference>
<comment type="caution">
    <text evidence="1">The sequence shown here is derived from an EMBL/GenBank/DDBJ whole genome shotgun (WGS) entry which is preliminary data.</text>
</comment>
<protein>
    <recommendedName>
        <fullName evidence="2">DNA polymerase III beta sliding clamp C-terminal domain-containing protein</fullName>
    </recommendedName>
</protein>
<feature type="non-terminal residue" evidence="1">
    <location>
        <position position="1"/>
    </location>
</feature>
<dbReference type="Gene3D" id="3.10.150.10">
    <property type="entry name" value="DNA Polymerase III, subunit A, domain 2"/>
    <property type="match status" value="1"/>
</dbReference>
<sequence>REMEEDQVLVQFTETDKAMTIGPEPAKDFFHIVMPMQTG</sequence>
<gene>
    <name evidence="1" type="ORF">S01H4_31716</name>
</gene>
<dbReference type="AlphaFoldDB" id="X1AIQ0"/>
<dbReference type="EMBL" id="BART01016502">
    <property type="protein sequence ID" value="GAG82530.1"/>
    <property type="molecule type" value="Genomic_DNA"/>
</dbReference>
<accession>X1AIQ0</accession>